<reference evidence="8 10" key="2">
    <citation type="submission" date="2019-08" db="EMBL/GenBank/DDBJ databases">
        <title>Bacillus genomes from the desert of Cuatro Cienegas, Coahuila.</title>
        <authorList>
            <person name="Olmedo-Alvarez G."/>
        </authorList>
    </citation>
    <scope>NUCLEOTIDE SEQUENCE [LARGE SCALE GENOMIC DNA]</scope>
    <source>
        <strain evidence="8 10">CH88_3T</strain>
    </source>
</reference>
<sequence length="267" mass="30471">MQTEQVDIKTPEYVSLQFHAAGLGSRAAAFILDTLLLVIINILVVIALIFGLNASLFDYVETDMPSYMFAGVIILMFLLNWSYYFLLEYFTGGRTVGKKMLGIRVIQENGHSITLLSSLIRNFLRIIDMLPANYLVGMLMIFFHSKHKRLGDLVAGTIVVHERRGKKKKKLSKLDKLIAEKGLKAEGGLVEEWALKSLGAKEWKLLKTYAERLDSLSTDDRIVLTRKMADILFPKIGLDASSKHYDELEDMLLVLYLQMKDEWEYEL</sequence>
<evidence type="ECO:0000256" key="1">
    <source>
        <dbReference type="ARBA" id="ARBA00004141"/>
    </source>
</evidence>
<proteinExistence type="predicted"/>
<dbReference type="KEGG" id="bhk:B4U37_11020"/>
<feature type="transmembrane region" description="Helical" evidence="5">
    <location>
        <begin position="27"/>
        <end position="54"/>
    </location>
</feature>
<keyword evidence="3 5" id="KW-1133">Transmembrane helix</keyword>
<feature type="transmembrane region" description="Helical" evidence="5">
    <location>
        <begin position="123"/>
        <end position="143"/>
    </location>
</feature>
<accession>A0A1Y0CNV9</accession>
<dbReference type="Proteomes" id="UP000195573">
    <property type="component" value="Chromosome"/>
</dbReference>
<evidence type="ECO:0000256" key="4">
    <source>
        <dbReference type="ARBA" id="ARBA00023136"/>
    </source>
</evidence>
<reference evidence="7 9" key="1">
    <citation type="submission" date="2017-04" db="EMBL/GenBank/DDBJ databases">
        <title>Complete Genome Sequence of the Bacillus horikoshii 20a strain from Cuatro Cienegas, Coahuila, Mexico.</title>
        <authorList>
            <person name="Zarza E."/>
            <person name="Alcaraz L.D."/>
            <person name="Aguilar-Salinas B."/>
            <person name="Islas A."/>
            <person name="Olmedo-Alvarez G."/>
        </authorList>
    </citation>
    <scope>NUCLEOTIDE SEQUENCE [LARGE SCALE GENOMIC DNA]</scope>
    <source>
        <strain evidence="7 9">20a</strain>
    </source>
</reference>
<dbReference type="EMBL" id="CP020880">
    <property type="protein sequence ID" value="ART76535.1"/>
    <property type="molecule type" value="Genomic_DNA"/>
</dbReference>
<protein>
    <submittedName>
        <fullName evidence="8">RDD family protein</fullName>
    </submittedName>
</protein>
<dbReference type="EMBL" id="VTEU01000006">
    <property type="protein sequence ID" value="TYS57807.1"/>
    <property type="molecule type" value="Genomic_DNA"/>
</dbReference>
<keyword evidence="2 5" id="KW-0812">Transmembrane</keyword>
<dbReference type="RefSeq" id="WP_088018255.1">
    <property type="nucleotide sequence ID" value="NZ_CP020880.1"/>
</dbReference>
<dbReference type="PANTHER" id="PTHR38480">
    <property type="entry name" value="SLR0254 PROTEIN"/>
    <property type="match status" value="1"/>
</dbReference>
<feature type="domain" description="RDD" evidence="6">
    <location>
        <begin position="21"/>
        <end position="156"/>
    </location>
</feature>
<evidence type="ECO:0000256" key="2">
    <source>
        <dbReference type="ARBA" id="ARBA00022692"/>
    </source>
</evidence>
<evidence type="ECO:0000256" key="3">
    <source>
        <dbReference type="ARBA" id="ARBA00022989"/>
    </source>
</evidence>
<organism evidence="8 10">
    <name type="scientific">Sutcliffiella horikoshii</name>
    <dbReference type="NCBI Taxonomy" id="79883"/>
    <lineage>
        <taxon>Bacteria</taxon>
        <taxon>Bacillati</taxon>
        <taxon>Bacillota</taxon>
        <taxon>Bacilli</taxon>
        <taxon>Bacillales</taxon>
        <taxon>Bacillaceae</taxon>
        <taxon>Sutcliffiella</taxon>
    </lineage>
</organism>
<evidence type="ECO:0000313" key="7">
    <source>
        <dbReference type="EMBL" id="ART76535.1"/>
    </source>
</evidence>
<dbReference type="InterPro" id="IPR010432">
    <property type="entry name" value="RDD"/>
</dbReference>
<evidence type="ECO:0000313" key="10">
    <source>
        <dbReference type="Proteomes" id="UP000323393"/>
    </source>
</evidence>
<gene>
    <name evidence="7" type="ORF">B4U37_11020</name>
    <name evidence="8" type="ORF">FZC74_15405</name>
</gene>
<dbReference type="GeneID" id="96738950"/>
<evidence type="ECO:0000313" key="8">
    <source>
        <dbReference type="EMBL" id="TYS57807.1"/>
    </source>
</evidence>
<dbReference type="PANTHER" id="PTHR38480:SF1">
    <property type="entry name" value="SLR0254 PROTEIN"/>
    <property type="match status" value="1"/>
</dbReference>
<evidence type="ECO:0000256" key="5">
    <source>
        <dbReference type="SAM" id="Phobius"/>
    </source>
</evidence>
<evidence type="ECO:0000313" key="9">
    <source>
        <dbReference type="Proteomes" id="UP000195573"/>
    </source>
</evidence>
<name>A0A1Y0CNV9_9BACI</name>
<dbReference type="GO" id="GO:0016020">
    <property type="term" value="C:membrane"/>
    <property type="evidence" value="ECO:0007669"/>
    <property type="project" value="UniProtKB-SubCell"/>
</dbReference>
<dbReference type="Proteomes" id="UP000323393">
    <property type="component" value="Unassembled WGS sequence"/>
</dbReference>
<dbReference type="Pfam" id="PF06271">
    <property type="entry name" value="RDD"/>
    <property type="match status" value="1"/>
</dbReference>
<feature type="transmembrane region" description="Helical" evidence="5">
    <location>
        <begin position="66"/>
        <end position="86"/>
    </location>
</feature>
<evidence type="ECO:0000259" key="6">
    <source>
        <dbReference type="Pfam" id="PF06271"/>
    </source>
</evidence>
<keyword evidence="9" id="KW-1185">Reference proteome</keyword>
<dbReference type="AlphaFoldDB" id="A0A1Y0CNV9"/>
<comment type="subcellular location">
    <subcellularLocation>
        <location evidence="1">Membrane</location>
        <topology evidence="1">Multi-pass membrane protein</topology>
    </subcellularLocation>
</comment>
<keyword evidence="4 5" id="KW-0472">Membrane</keyword>